<dbReference type="InterPro" id="IPR032801">
    <property type="entry name" value="PXL2A/B/C"/>
</dbReference>
<organism evidence="1">
    <name type="scientific">Chlamydomonas leiostraca</name>
    <dbReference type="NCBI Taxonomy" id="1034604"/>
    <lineage>
        <taxon>Eukaryota</taxon>
        <taxon>Viridiplantae</taxon>
        <taxon>Chlorophyta</taxon>
        <taxon>core chlorophytes</taxon>
        <taxon>Chlorophyceae</taxon>
        <taxon>CS clade</taxon>
        <taxon>Chlamydomonadales</taxon>
        <taxon>Chlamydomonadaceae</taxon>
        <taxon>Chlamydomonas</taxon>
    </lineage>
</organism>
<gene>
    <name evidence="1" type="ORF">CLEI1391_LOCUS7711</name>
</gene>
<sequence>MSYLDQEGVFYKGLGVRRGVVRTLFRPDMWILGSLKRLFRGGCGAFLRSLAGYKLTVPERKEQSWQQGGTFVFRGHDLVWSHHDATPGDYPNWATVLKEVEKAAAPMN</sequence>
<accession>A0A7S0RGE3</accession>
<dbReference type="AlphaFoldDB" id="A0A7S0RGE3"/>
<dbReference type="Pfam" id="PF13911">
    <property type="entry name" value="AhpC-TSA_2"/>
    <property type="match status" value="1"/>
</dbReference>
<name>A0A7S0RGE3_9CHLO</name>
<protein>
    <submittedName>
        <fullName evidence="1">Uncharacterized protein</fullName>
    </submittedName>
</protein>
<reference evidence="1" key="1">
    <citation type="submission" date="2021-01" db="EMBL/GenBank/DDBJ databases">
        <authorList>
            <person name="Corre E."/>
            <person name="Pelletier E."/>
            <person name="Niang G."/>
            <person name="Scheremetjew M."/>
            <person name="Finn R."/>
            <person name="Kale V."/>
            <person name="Holt S."/>
            <person name="Cochrane G."/>
            <person name="Meng A."/>
            <person name="Brown T."/>
            <person name="Cohen L."/>
        </authorList>
    </citation>
    <scope>NUCLEOTIDE SEQUENCE</scope>
    <source>
        <strain evidence="1">SAG 11-49</strain>
    </source>
</reference>
<evidence type="ECO:0000313" key="1">
    <source>
        <dbReference type="EMBL" id="CAD8676938.1"/>
    </source>
</evidence>
<dbReference type="EMBL" id="HBFB01013710">
    <property type="protein sequence ID" value="CAD8676938.1"/>
    <property type="molecule type" value="Transcribed_RNA"/>
</dbReference>
<proteinExistence type="predicted"/>